<dbReference type="PANTHER" id="PTHR33112:SF10">
    <property type="entry name" value="TOL"/>
    <property type="match status" value="1"/>
</dbReference>
<proteinExistence type="predicted"/>
<dbReference type="EMBL" id="MU865624">
    <property type="protein sequence ID" value="KAK4220860.1"/>
    <property type="molecule type" value="Genomic_DNA"/>
</dbReference>
<keyword evidence="3" id="KW-1185">Reference proteome</keyword>
<feature type="domain" description="Heterokaryon incompatibility" evidence="1">
    <location>
        <begin position="87"/>
        <end position="231"/>
    </location>
</feature>
<evidence type="ECO:0000313" key="2">
    <source>
        <dbReference type="EMBL" id="KAK4220860.1"/>
    </source>
</evidence>
<reference evidence="2" key="1">
    <citation type="journal article" date="2023" name="Mol. Phylogenet. Evol.">
        <title>Genome-scale phylogeny and comparative genomics of the fungal order Sordariales.</title>
        <authorList>
            <person name="Hensen N."/>
            <person name="Bonometti L."/>
            <person name="Westerberg I."/>
            <person name="Brannstrom I.O."/>
            <person name="Guillou S."/>
            <person name="Cros-Aarteil S."/>
            <person name="Calhoun S."/>
            <person name="Haridas S."/>
            <person name="Kuo A."/>
            <person name="Mondo S."/>
            <person name="Pangilinan J."/>
            <person name="Riley R."/>
            <person name="LaButti K."/>
            <person name="Andreopoulos B."/>
            <person name="Lipzen A."/>
            <person name="Chen C."/>
            <person name="Yan M."/>
            <person name="Daum C."/>
            <person name="Ng V."/>
            <person name="Clum A."/>
            <person name="Steindorff A."/>
            <person name="Ohm R.A."/>
            <person name="Martin F."/>
            <person name="Silar P."/>
            <person name="Natvig D.O."/>
            <person name="Lalanne C."/>
            <person name="Gautier V."/>
            <person name="Ament-Velasquez S.L."/>
            <person name="Kruys A."/>
            <person name="Hutchinson M.I."/>
            <person name="Powell A.J."/>
            <person name="Barry K."/>
            <person name="Miller A.N."/>
            <person name="Grigoriev I.V."/>
            <person name="Debuchy R."/>
            <person name="Gladieux P."/>
            <person name="Hiltunen Thoren M."/>
            <person name="Johannesson H."/>
        </authorList>
    </citation>
    <scope>NUCLEOTIDE SEQUENCE</scope>
    <source>
        <strain evidence="2">CBS 990.96</strain>
    </source>
</reference>
<dbReference type="InterPro" id="IPR010730">
    <property type="entry name" value="HET"/>
</dbReference>
<accession>A0AAN6YLR7</accession>
<gene>
    <name evidence="2" type="ORF">QBC38DRAFT_524493</name>
</gene>
<dbReference type="Proteomes" id="UP001301958">
    <property type="component" value="Unassembled WGS sequence"/>
</dbReference>
<organism evidence="2 3">
    <name type="scientific">Podospora fimiseda</name>
    <dbReference type="NCBI Taxonomy" id="252190"/>
    <lineage>
        <taxon>Eukaryota</taxon>
        <taxon>Fungi</taxon>
        <taxon>Dikarya</taxon>
        <taxon>Ascomycota</taxon>
        <taxon>Pezizomycotina</taxon>
        <taxon>Sordariomycetes</taxon>
        <taxon>Sordariomycetidae</taxon>
        <taxon>Sordariales</taxon>
        <taxon>Podosporaceae</taxon>
        <taxon>Podospora</taxon>
    </lineage>
</organism>
<sequence length="502" mass="57296">MRPPSEDIVPAIVSFLENEVTFQRWIRLYQADRDWDDPLREHCVNHHSGCKRAPRERNFWPKRIIFIDGSISGKLTLVEKQVLDEDYLVLSHCWGNPTPDDKTRFCTTLENHDHRLGGFSSDDLPKTFQDAIEVTRALGKQYLWIDALCIIPGDGGNWESQANTMPDIFANAYCTIAVTSAHSWKDGFLKPQSGPLDRQTQNYSTPSPCECDFGKDVDSGPLMKRAWVLQERVLSRRTIHFTGSHVYCECGEAVICEQLTKLEPPFGKQYFILDPQFPGRLYCSGYERTVQFIQFLFVIYSASGITEETDRAVAINSLIIRIEQKLETSSHYGIFQLFLSSLLLWKRTQDSNPPIESSIDFILKPTNHFLVPSRNDLCFVDDGRALNIEVRNFGEGCRTEKRGAEYVILNVVEEVGSIWVNMANLMQLDDCNCVFVGTLSWPEDARKDYYILVIRDKHGDISQDKNGGKGGNKDRDKRYERVGVGKVQSRFVSIDCTSGTLW</sequence>
<protein>
    <submittedName>
        <fullName evidence="2">Heterokaryon incompatibility protein-domain-containing protein</fullName>
    </submittedName>
</protein>
<evidence type="ECO:0000313" key="3">
    <source>
        <dbReference type="Proteomes" id="UP001301958"/>
    </source>
</evidence>
<dbReference type="PANTHER" id="PTHR33112">
    <property type="entry name" value="DOMAIN PROTEIN, PUTATIVE-RELATED"/>
    <property type="match status" value="1"/>
</dbReference>
<name>A0AAN6YLR7_9PEZI</name>
<comment type="caution">
    <text evidence="2">The sequence shown here is derived from an EMBL/GenBank/DDBJ whole genome shotgun (WGS) entry which is preliminary data.</text>
</comment>
<reference evidence="2" key="2">
    <citation type="submission" date="2023-05" db="EMBL/GenBank/DDBJ databases">
        <authorList>
            <consortium name="Lawrence Berkeley National Laboratory"/>
            <person name="Steindorff A."/>
            <person name="Hensen N."/>
            <person name="Bonometti L."/>
            <person name="Westerberg I."/>
            <person name="Brannstrom I.O."/>
            <person name="Guillou S."/>
            <person name="Cros-Aarteil S."/>
            <person name="Calhoun S."/>
            <person name="Haridas S."/>
            <person name="Kuo A."/>
            <person name="Mondo S."/>
            <person name="Pangilinan J."/>
            <person name="Riley R."/>
            <person name="Labutti K."/>
            <person name="Andreopoulos B."/>
            <person name="Lipzen A."/>
            <person name="Chen C."/>
            <person name="Yanf M."/>
            <person name="Daum C."/>
            <person name="Ng V."/>
            <person name="Clum A."/>
            <person name="Ohm R."/>
            <person name="Martin F."/>
            <person name="Silar P."/>
            <person name="Natvig D."/>
            <person name="Lalanne C."/>
            <person name="Gautier V."/>
            <person name="Ament-Velasquez S.L."/>
            <person name="Kruys A."/>
            <person name="Hutchinson M.I."/>
            <person name="Powell A.J."/>
            <person name="Barry K."/>
            <person name="Miller A.N."/>
            <person name="Grigoriev I.V."/>
            <person name="Debuchy R."/>
            <person name="Gladieux P."/>
            <person name="Thoren M.H."/>
            <person name="Johannesson H."/>
        </authorList>
    </citation>
    <scope>NUCLEOTIDE SEQUENCE</scope>
    <source>
        <strain evidence="2">CBS 990.96</strain>
    </source>
</reference>
<dbReference type="AlphaFoldDB" id="A0AAN6YLR7"/>
<evidence type="ECO:0000259" key="1">
    <source>
        <dbReference type="Pfam" id="PF06985"/>
    </source>
</evidence>
<dbReference type="Pfam" id="PF06985">
    <property type="entry name" value="HET"/>
    <property type="match status" value="1"/>
</dbReference>